<feature type="active site" description="Phosphohistidine intermediate" evidence="8">
    <location>
        <position position="435"/>
    </location>
</feature>
<keyword evidence="7 8" id="KW-0460">Magnesium</keyword>
<comment type="PTM">
    <text evidence="8 9">An intermediate of this reaction is the autophosphorylated ppk in which a phosphate is covalently linked to a histidine residue through a N-P bond.</text>
</comment>
<dbReference type="InterPro" id="IPR025198">
    <property type="entry name" value="PPK_N_dom"/>
</dbReference>
<feature type="domain" description="Polyphosphate kinase C-terminal" evidence="12">
    <location>
        <begin position="505"/>
        <end position="673"/>
    </location>
</feature>
<feature type="binding site" evidence="8">
    <location>
        <position position="375"/>
    </location>
    <ligand>
        <name>Mg(2+)</name>
        <dbReference type="ChEBI" id="CHEBI:18420"/>
    </ligand>
</feature>
<evidence type="ECO:0000256" key="8">
    <source>
        <dbReference type="HAMAP-Rule" id="MF_00347"/>
    </source>
</evidence>
<dbReference type="NCBIfam" id="NF003918">
    <property type="entry name" value="PRK05443.1-2"/>
    <property type="match status" value="1"/>
</dbReference>
<evidence type="ECO:0000259" key="12">
    <source>
        <dbReference type="Pfam" id="PF13090"/>
    </source>
</evidence>
<evidence type="ECO:0000256" key="9">
    <source>
        <dbReference type="RuleBase" id="RU003800"/>
    </source>
</evidence>
<keyword evidence="3 8" id="KW-0479">Metal-binding</keyword>
<feature type="binding site" evidence="8">
    <location>
        <position position="564"/>
    </location>
    <ligand>
        <name>ATP</name>
        <dbReference type="ChEBI" id="CHEBI:30616"/>
    </ligand>
</feature>
<dbReference type="GO" id="GO:0005524">
    <property type="term" value="F:ATP binding"/>
    <property type="evidence" value="ECO:0007669"/>
    <property type="project" value="UniProtKB-KW"/>
</dbReference>
<dbReference type="GO" id="GO:0006799">
    <property type="term" value="P:polyphosphate biosynthetic process"/>
    <property type="evidence" value="ECO:0007669"/>
    <property type="project" value="UniProtKB-UniRule"/>
</dbReference>
<dbReference type="InterPro" id="IPR003414">
    <property type="entry name" value="PP_kinase"/>
</dbReference>
<comment type="similarity">
    <text evidence="8 9">Belongs to the polyphosphate kinase 1 (PPK1) family.</text>
</comment>
<dbReference type="SUPFAM" id="SSF56024">
    <property type="entry name" value="Phospholipase D/nuclease"/>
    <property type="match status" value="2"/>
</dbReference>
<dbReference type="PIRSF" id="PIRSF015589">
    <property type="entry name" value="PP_kinase"/>
    <property type="match status" value="1"/>
</dbReference>
<dbReference type="RefSeq" id="WP_129437334.1">
    <property type="nucleotide sequence ID" value="NZ_CP035492.1"/>
</dbReference>
<evidence type="ECO:0000256" key="7">
    <source>
        <dbReference type="ARBA" id="ARBA00022842"/>
    </source>
</evidence>
<dbReference type="EMBL" id="CP035492">
    <property type="protein sequence ID" value="QAY65115.1"/>
    <property type="molecule type" value="Genomic_DNA"/>
</dbReference>
<keyword evidence="15" id="KW-1185">Reference proteome</keyword>
<protein>
    <recommendedName>
        <fullName evidence="8 9">Polyphosphate kinase</fullName>
        <ecNumber evidence="8 9">2.7.4.1</ecNumber>
    </recommendedName>
    <alternativeName>
        <fullName evidence="8">ATP-polyphosphate phosphotransferase</fullName>
    </alternativeName>
    <alternativeName>
        <fullName evidence="8">Polyphosphoric acid kinase</fullName>
    </alternativeName>
</protein>
<name>A0A4P6ERP9_9BACL</name>
<evidence type="ECO:0000256" key="2">
    <source>
        <dbReference type="ARBA" id="ARBA00022679"/>
    </source>
</evidence>
<dbReference type="InterPro" id="IPR025200">
    <property type="entry name" value="PPK_C_dom2"/>
</dbReference>
<feature type="binding site" evidence="8">
    <location>
        <position position="46"/>
    </location>
    <ligand>
        <name>ATP</name>
        <dbReference type="ChEBI" id="CHEBI:30616"/>
    </ligand>
</feature>
<keyword evidence="2 8" id="KW-0808">Transferase</keyword>
<accession>A0A4P6ERP9</accession>
<dbReference type="InterPro" id="IPR041108">
    <property type="entry name" value="PP_kinase_C_1"/>
</dbReference>
<feature type="domain" description="Polyphosphate kinase N-terminal" evidence="11">
    <location>
        <begin position="8"/>
        <end position="112"/>
    </location>
</feature>
<dbReference type="KEGG" id="pprt:ET464_00645"/>
<keyword evidence="1 8" id="KW-0597">Phosphoprotein</keyword>
<dbReference type="NCBIfam" id="NF003920">
    <property type="entry name" value="PRK05443.2-1"/>
    <property type="match status" value="1"/>
</dbReference>
<organism evidence="14 15">
    <name type="scientific">Paenibacillus protaetiae</name>
    <dbReference type="NCBI Taxonomy" id="2509456"/>
    <lineage>
        <taxon>Bacteria</taxon>
        <taxon>Bacillati</taxon>
        <taxon>Bacillota</taxon>
        <taxon>Bacilli</taxon>
        <taxon>Bacillales</taxon>
        <taxon>Paenibacillaceae</taxon>
        <taxon>Paenibacillus</taxon>
    </lineage>
</organism>
<dbReference type="SUPFAM" id="SSF140356">
    <property type="entry name" value="PPK N-terminal domain-like"/>
    <property type="match status" value="1"/>
</dbReference>
<feature type="binding site" evidence="8">
    <location>
        <position position="468"/>
    </location>
    <ligand>
        <name>ATP</name>
        <dbReference type="ChEBI" id="CHEBI:30616"/>
    </ligand>
</feature>
<proteinExistence type="inferred from homology"/>
<dbReference type="CDD" id="cd09165">
    <property type="entry name" value="PLDc_PaPPK1_C1_like"/>
    <property type="match status" value="1"/>
</dbReference>
<dbReference type="InterPro" id="IPR036830">
    <property type="entry name" value="PP_kinase_middle_dom_sf"/>
</dbReference>
<dbReference type="Gene3D" id="1.20.58.310">
    <property type="entry name" value="Polyphosphate kinase N-terminal domain"/>
    <property type="match status" value="1"/>
</dbReference>
<dbReference type="InterPro" id="IPR024953">
    <property type="entry name" value="PP_kinase_middle"/>
</dbReference>
<dbReference type="Pfam" id="PF13090">
    <property type="entry name" value="PP_kinase_C"/>
    <property type="match status" value="1"/>
</dbReference>
<keyword evidence="6 8" id="KW-0067">ATP-binding</keyword>
<dbReference type="InterPro" id="IPR036832">
    <property type="entry name" value="PPK_N_dom_sf"/>
</dbReference>
<keyword evidence="5 8" id="KW-0418">Kinase</keyword>
<evidence type="ECO:0000256" key="1">
    <source>
        <dbReference type="ARBA" id="ARBA00022553"/>
    </source>
</evidence>
<feature type="binding site" evidence="8">
    <location>
        <position position="405"/>
    </location>
    <ligand>
        <name>Mg(2+)</name>
        <dbReference type="ChEBI" id="CHEBI:18420"/>
    </ligand>
</feature>
<dbReference type="Pfam" id="PF02503">
    <property type="entry name" value="PP_kinase"/>
    <property type="match status" value="1"/>
</dbReference>
<dbReference type="HAMAP" id="MF_00347">
    <property type="entry name" value="Polyphosphate_kinase"/>
    <property type="match status" value="1"/>
</dbReference>
<dbReference type="Gene3D" id="3.30.870.10">
    <property type="entry name" value="Endonuclease Chain A"/>
    <property type="match status" value="2"/>
</dbReference>
<dbReference type="Proteomes" id="UP000293568">
    <property type="component" value="Chromosome"/>
</dbReference>
<evidence type="ECO:0000256" key="4">
    <source>
        <dbReference type="ARBA" id="ARBA00022741"/>
    </source>
</evidence>
<dbReference type="GO" id="GO:0046872">
    <property type="term" value="F:metal ion binding"/>
    <property type="evidence" value="ECO:0007669"/>
    <property type="project" value="UniProtKB-KW"/>
</dbReference>
<dbReference type="EC" id="2.7.4.1" evidence="8 9"/>
<dbReference type="GO" id="GO:0009358">
    <property type="term" value="C:polyphosphate kinase complex"/>
    <property type="evidence" value="ECO:0007669"/>
    <property type="project" value="InterPro"/>
</dbReference>
<evidence type="ECO:0000256" key="5">
    <source>
        <dbReference type="ARBA" id="ARBA00022777"/>
    </source>
</evidence>
<dbReference type="Pfam" id="PF13089">
    <property type="entry name" value="PP_kinase_N"/>
    <property type="match status" value="1"/>
</dbReference>
<comment type="cofactor">
    <cofactor evidence="8">
        <name>Mg(2+)</name>
        <dbReference type="ChEBI" id="CHEBI:18420"/>
    </cofactor>
</comment>
<keyword evidence="4 8" id="KW-0547">Nucleotide-binding</keyword>
<reference evidence="14 15" key="1">
    <citation type="submission" date="2019-01" db="EMBL/GenBank/DDBJ databases">
        <title>Genome sequencing of strain FW100M-2.</title>
        <authorList>
            <person name="Heo J."/>
            <person name="Kim S.-J."/>
            <person name="Kim J.-S."/>
            <person name="Hong S.-B."/>
            <person name="Kwon S.-W."/>
        </authorList>
    </citation>
    <scope>NUCLEOTIDE SEQUENCE [LARGE SCALE GENOMIC DNA]</scope>
    <source>
        <strain evidence="14 15">FW100M-2</strain>
    </source>
</reference>
<dbReference type="NCBIfam" id="NF003917">
    <property type="entry name" value="PRK05443.1-1"/>
    <property type="match status" value="1"/>
</dbReference>
<feature type="domain" description="Polyphosphate kinase C-terminal" evidence="13">
    <location>
        <begin position="331"/>
        <end position="496"/>
    </location>
</feature>
<dbReference type="PANTHER" id="PTHR30218">
    <property type="entry name" value="POLYPHOSPHATE KINASE"/>
    <property type="match status" value="1"/>
</dbReference>
<evidence type="ECO:0000256" key="6">
    <source>
        <dbReference type="ARBA" id="ARBA00022840"/>
    </source>
</evidence>
<dbReference type="AlphaFoldDB" id="A0A4P6ERP9"/>
<evidence type="ECO:0000259" key="13">
    <source>
        <dbReference type="Pfam" id="PF17941"/>
    </source>
</evidence>
<dbReference type="NCBIfam" id="TIGR03705">
    <property type="entry name" value="poly_P_kin"/>
    <property type="match status" value="1"/>
</dbReference>
<dbReference type="FunFam" id="3.30.870.10:FF:000001">
    <property type="entry name" value="Polyphosphate kinase"/>
    <property type="match status" value="1"/>
</dbReference>
<evidence type="ECO:0000313" key="14">
    <source>
        <dbReference type="EMBL" id="QAY65115.1"/>
    </source>
</evidence>
<dbReference type="OrthoDB" id="9761456at2"/>
<feature type="domain" description="Polyphosphate kinase middle" evidence="10">
    <location>
        <begin position="122"/>
        <end position="303"/>
    </location>
</feature>
<dbReference type="SUPFAM" id="SSF143724">
    <property type="entry name" value="PHP14-like"/>
    <property type="match status" value="1"/>
</dbReference>
<feature type="binding site" evidence="8">
    <location>
        <position position="592"/>
    </location>
    <ligand>
        <name>ATP</name>
        <dbReference type="ChEBI" id="CHEBI:30616"/>
    </ligand>
</feature>
<sequence length="686" mass="78744">MTKQLSHYVNRDLSWIEFNRRVLEEAQDINNPLLERAKFLAIVSSNLDEFMSVRVAGIQDQLRAGYSKTDFTGYTPAVLWKRLIKRANQMVSDQYRTYREIMRSLAKEGITLRSVEDLSAAQLKVISDYFHEIVFPVLTPMAVDQSRPFPLVHTKELYLSVLLKQDGEVEEEPLFAIVQVPSILPRLFQLPSRAGSKKLEFVLLEDIIQQFIHILFNGYTPFAVHPFRLIRNADLLLNEDEAEDLLEEIEKELRKRRWGIPVRLEVEKGIHPYALQMLQEELEIQDNLFLADGPIDLTFFMKFANSLPGYEHLRFERMEPQYPQEFQETDDMFEVIRERDVLVYHPYESFEAVNDFVMQAAYDPDVLAIKMTLYRVSGHSALVQALAMAAEAGKQVTVVVELKARFDEERNIAWARQLEKAGCHVVYGLVGLKTHAKILLVVRREQGTLRRYVHVGTGNYNDSTATLYTDIGLFTAHPVIGEDASALFNEVTGYSSPYEWKAFGVAPTDLKEKLFRLIDREISHALEGRPAYIIAKMNSLSHQAMVDKLYEASQAGVKIDLIVRGVCCLRPGVPGVSDNIRIISIVDRFLEHARIMYFANGGDDEVYLSSADWMTRNLTRRIELMCPVFDQTLRQILINMLRLNLNDNVKARQLLPTGVYTHVESGSEPHRSQFEAQVIHNWKSSV</sequence>
<evidence type="ECO:0000256" key="3">
    <source>
        <dbReference type="ARBA" id="ARBA00022723"/>
    </source>
</evidence>
<dbReference type="Gene3D" id="3.30.1840.10">
    <property type="entry name" value="Polyphosphate kinase middle domain"/>
    <property type="match status" value="1"/>
</dbReference>
<evidence type="ECO:0000313" key="15">
    <source>
        <dbReference type="Proteomes" id="UP000293568"/>
    </source>
</evidence>
<evidence type="ECO:0000259" key="10">
    <source>
        <dbReference type="Pfam" id="PF02503"/>
    </source>
</evidence>
<evidence type="ECO:0000259" key="11">
    <source>
        <dbReference type="Pfam" id="PF13089"/>
    </source>
</evidence>
<gene>
    <name evidence="8" type="primary">ppk</name>
    <name evidence="14" type="ORF">ET464_00645</name>
</gene>
<dbReference type="NCBIfam" id="NF003921">
    <property type="entry name" value="PRK05443.2-2"/>
    <property type="match status" value="1"/>
</dbReference>
<dbReference type="CDD" id="cd09168">
    <property type="entry name" value="PLDc_PaPPK1_C2_like"/>
    <property type="match status" value="1"/>
</dbReference>
<dbReference type="PANTHER" id="PTHR30218:SF0">
    <property type="entry name" value="POLYPHOSPHATE KINASE"/>
    <property type="match status" value="1"/>
</dbReference>
<dbReference type="GO" id="GO:0008976">
    <property type="term" value="F:polyphosphate kinase activity"/>
    <property type="evidence" value="ECO:0007669"/>
    <property type="project" value="UniProtKB-UniRule"/>
</dbReference>
<dbReference type="Pfam" id="PF17941">
    <property type="entry name" value="PP_kinase_C_1"/>
    <property type="match status" value="1"/>
</dbReference>
<comment type="catalytic activity">
    <reaction evidence="8 9">
        <text>[phosphate](n) + ATP = [phosphate](n+1) + ADP</text>
        <dbReference type="Rhea" id="RHEA:19573"/>
        <dbReference type="Rhea" id="RHEA-COMP:9859"/>
        <dbReference type="Rhea" id="RHEA-COMP:14280"/>
        <dbReference type="ChEBI" id="CHEBI:16838"/>
        <dbReference type="ChEBI" id="CHEBI:30616"/>
        <dbReference type="ChEBI" id="CHEBI:456216"/>
        <dbReference type="EC" id="2.7.4.1"/>
    </reaction>
</comment>
<comment type="function">
    <text evidence="8 9">Catalyzes the reversible transfer of the terminal phosphate of ATP to form a long-chain polyphosphate (polyP).</text>
</comment>